<sequence length="317" mass="37136">MSIMKNYGVFIQTNHKQIVGAIVAEHALRRYSSHNDEFDVHIMDTRDYPFFQAREGQSYLRDGVQRVWLNDDLQSFTPTRFMPPQLMNYQGRAVVIDPDIFACTDIWELLSRDMQGKAIMCRMRSGPKGFIDRCYASSVMLLENSRLTHWKPEAQFNAMFDAGYDYQPWICLKNEDPESIGFFEKEWNDFDTFSPATKMLHTTRRKTQPWKTGLPVDWRPSERFRLFPPAAWLLRARRHLFGEYGLMGKYKAHPDQNQERFFFGLLKECIAQGRISEEFLREEMARSHVRHDAFEVLARTPDLPPAPAHPLSTQQAA</sequence>
<dbReference type="Gene3D" id="3.90.550.10">
    <property type="entry name" value="Spore Coat Polysaccharide Biosynthesis Protein SpsA, Chain A"/>
    <property type="match status" value="1"/>
</dbReference>
<dbReference type="KEGG" id="ttc:FOKN1_1283"/>
<protein>
    <submittedName>
        <fullName evidence="1">Uncharacterized protein</fullName>
    </submittedName>
</protein>
<dbReference type="AlphaFoldDB" id="A0A1Z4VQ00"/>
<keyword evidence="2" id="KW-1185">Reference proteome</keyword>
<reference evidence="1 2" key="1">
    <citation type="submission" date="2017-05" db="EMBL/GenBank/DDBJ databases">
        <title>Thiocyanate degradation by Thiohalobacter thiocyanaticus FOKN1.</title>
        <authorList>
            <person name="Oshiki M."/>
            <person name="Fukushima T."/>
            <person name="Kawano S."/>
            <person name="Nakagawa J."/>
        </authorList>
    </citation>
    <scope>NUCLEOTIDE SEQUENCE [LARGE SCALE GENOMIC DNA]</scope>
    <source>
        <strain evidence="1 2">FOKN1</strain>
    </source>
</reference>
<proteinExistence type="predicted"/>
<evidence type="ECO:0000313" key="1">
    <source>
        <dbReference type="EMBL" id="BAZ93681.1"/>
    </source>
</evidence>
<dbReference type="Proteomes" id="UP000218765">
    <property type="component" value="Chromosome"/>
</dbReference>
<name>A0A1Z4VQ00_9GAMM</name>
<accession>A0A1Z4VQ00</accession>
<organism evidence="1 2">
    <name type="scientific">Thiohalobacter thiocyanaticus</name>
    <dbReference type="NCBI Taxonomy" id="585455"/>
    <lineage>
        <taxon>Bacteria</taxon>
        <taxon>Pseudomonadati</taxon>
        <taxon>Pseudomonadota</taxon>
        <taxon>Gammaproteobacteria</taxon>
        <taxon>Thiohalobacterales</taxon>
        <taxon>Thiohalobacteraceae</taxon>
        <taxon>Thiohalobacter</taxon>
    </lineage>
</organism>
<dbReference type="EMBL" id="AP018052">
    <property type="protein sequence ID" value="BAZ93681.1"/>
    <property type="molecule type" value="Genomic_DNA"/>
</dbReference>
<dbReference type="SUPFAM" id="SSF53448">
    <property type="entry name" value="Nucleotide-diphospho-sugar transferases"/>
    <property type="match status" value="1"/>
</dbReference>
<dbReference type="InterPro" id="IPR029044">
    <property type="entry name" value="Nucleotide-diphossugar_trans"/>
</dbReference>
<gene>
    <name evidence="1" type="ORF">FOKN1_1283</name>
</gene>
<evidence type="ECO:0000313" key="2">
    <source>
        <dbReference type="Proteomes" id="UP000218765"/>
    </source>
</evidence>